<dbReference type="EMBL" id="BLLF01000016">
    <property type="protein sequence ID" value="GFH05962.1"/>
    <property type="molecule type" value="Genomic_DNA"/>
</dbReference>
<organism evidence="3 4">
    <name type="scientific">Haematococcus lacustris</name>
    <name type="common">Green alga</name>
    <name type="synonym">Haematococcus pluvialis</name>
    <dbReference type="NCBI Taxonomy" id="44745"/>
    <lineage>
        <taxon>Eukaryota</taxon>
        <taxon>Viridiplantae</taxon>
        <taxon>Chlorophyta</taxon>
        <taxon>core chlorophytes</taxon>
        <taxon>Chlorophyceae</taxon>
        <taxon>CS clade</taxon>
        <taxon>Chlamydomonadales</taxon>
        <taxon>Haematococcaceae</taxon>
        <taxon>Haematococcus</taxon>
    </lineage>
</organism>
<accession>A0A699YSA1</accession>
<gene>
    <name evidence="3" type="ORF">HaLaN_00514</name>
</gene>
<name>A0A699YSA1_HAELA</name>
<dbReference type="InterPro" id="IPR052970">
    <property type="entry name" value="Inner_ear_hair_cell_LOXHD"/>
</dbReference>
<protein>
    <recommendedName>
        <fullName evidence="2">PLAT domain-containing protein</fullName>
    </recommendedName>
</protein>
<dbReference type="InterPro" id="IPR001024">
    <property type="entry name" value="PLAT/LH2_dom"/>
</dbReference>
<feature type="domain" description="PLAT" evidence="2">
    <location>
        <begin position="631"/>
        <end position="758"/>
    </location>
</feature>
<proteinExistence type="predicted"/>
<dbReference type="AlphaFoldDB" id="A0A699YSA1"/>
<keyword evidence="4" id="KW-1185">Reference proteome</keyword>
<evidence type="ECO:0000259" key="2">
    <source>
        <dbReference type="PROSITE" id="PS50095"/>
    </source>
</evidence>
<sequence>MLFVVDAAVKSGKLPCTMDLARAPDLTLRVTLDTSDIPGNGTDGVVYISLQGSRGSSGEVCLSGCTLERGSSCSATVTLPDVGEVQKLTVALRDGGSGIHSQWHLAQLTLLNVETGDATTFMHGQWIDKGASVDLTPGSTTNTYVVVCTSPAPGSEFDGKVELRLTDADGIQSRAIPLGDGQVKPALWRAGGTDTFSVKAEDMQVSSLQSVALNIKDGGRSSSWLPSTVSVSRPDSDASCEADVYLTLHGERGSTEESKAFFSTQKGVADSYIFAAIDYGKLEAISVRLAGQSRLTWGLGFLSVTNLSTDANAKFVYQKYVQGSAPVRIARTVVQVVVYTADARGAGTDAQVEVLNCSSGLRGTYPCGTWLERGAAAAKALTQSTSVQALNAYKLHITTGALPGADFDGEAFVTITGYNTSTAELRLCTDGAAHASFVAGRTQEYEVKGLDVGTITAITLRILPSEQDPAWMLEGVKAVNESTGSSAEFFYSGWLDKNTPTAELWRSNPLVDFEVTVYTADSLDSGFDGEVRLQLSGSNGSNETTLLVNESAALLPGTAETFAMRASDVGTIYSATLSIVATKKERRWQVDRVEVRRLSAPDTPPAVFLFRAWLDADTASSLTISKDLPLVDYQLVITTAPSPGSGFEGIVGITLHGEEGSSGEVKLNTPDAAPGNSQAVVKFVEGSSASLPLKAKNVGRIDWLDLTLAVPEGSSSPCQWNLAKIEVTNPATGAMALFTQNDWVYSFCSLWPPTCSTYAVTLVLEDEQPAGHPFNGDVYLTLANYWNPAPETKLLHEQGSAAFLPGATLKFSIKVSSSEAGLAIKRVEVKNQESADSSLLMFPVGRVVVPGEKPSFSAR</sequence>
<comment type="caution">
    <text evidence="1">Lacks conserved residue(s) required for the propagation of feature annotation.</text>
</comment>
<dbReference type="Pfam" id="PF01477">
    <property type="entry name" value="PLAT"/>
    <property type="match status" value="4"/>
</dbReference>
<dbReference type="InterPro" id="IPR036392">
    <property type="entry name" value="PLAT/LH2_dom_sf"/>
</dbReference>
<dbReference type="Gene3D" id="2.60.60.20">
    <property type="entry name" value="PLAT/LH2 domain"/>
    <property type="match status" value="6"/>
</dbReference>
<dbReference type="PANTHER" id="PTHR45901:SF4">
    <property type="entry name" value="PLAT DOMAIN-CONTAINING PROTEIN"/>
    <property type="match status" value="1"/>
</dbReference>
<feature type="domain" description="PLAT" evidence="2">
    <location>
        <begin position="225"/>
        <end position="335"/>
    </location>
</feature>
<feature type="domain" description="PLAT" evidence="2">
    <location>
        <begin position="511"/>
        <end position="628"/>
    </location>
</feature>
<dbReference type="PANTHER" id="PTHR45901">
    <property type="entry name" value="PROTEIN CBG12474"/>
    <property type="match status" value="1"/>
</dbReference>
<comment type="caution">
    <text evidence="3">The sequence shown here is derived from an EMBL/GenBank/DDBJ whole genome shotgun (WGS) entry which is preliminary data.</text>
</comment>
<feature type="domain" description="PLAT" evidence="2">
    <location>
        <begin position="391"/>
        <end position="509"/>
    </location>
</feature>
<evidence type="ECO:0000256" key="1">
    <source>
        <dbReference type="PROSITE-ProRule" id="PRU00152"/>
    </source>
</evidence>
<dbReference type="SUPFAM" id="SSF49723">
    <property type="entry name" value="Lipase/lipooxygenase domain (PLAT/LH2 domain)"/>
    <property type="match status" value="6"/>
</dbReference>
<feature type="domain" description="PLAT" evidence="2">
    <location>
        <begin position="26"/>
        <end position="141"/>
    </location>
</feature>
<dbReference type="Proteomes" id="UP000485058">
    <property type="component" value="Unassembled WGS sequence"/>
</dbReference>
<evidence type="ECO:0000313" key="4">
    <source>
        <dbReference type="Proteomes" id="UP000485058"/>
    </source>
</evidence>
<dbReference type="PROSITE" id="PS50095">
    <property type="entry name" value="PLAT"/>
    <property type="match status" value="5"/>
</dbReference>
<reference evidence="3 4" key="1">
    <citation type="submission" date="2020-02" db="EMBL/GenBank/DDBJ databases">
        <title>Draft genome sequence of Haematococcus lacustris strain NIES-144.</title>
        <authorList>
            <person name="Morimoto D."/>
            <person name="Nakagawa S."/>
            <person name="Yoshida T."/>
            <person name="Sawayama S."/>
        </authorList>
    </citation>
    <scope>NUCLEOTIDE SEQUENCE [LARGE SCALE GENOMIC DNA]</scope>
    <source>
        <strain evidence="3 4">NIES-144</strain>
    </source>
</reference>
<evidence type="ECO:0000313" key="3">
    <source>
        <dbReference type="EMBL" id="GFH05962.1"/>
    </source>
</evidence>
<feature type="non-terminal residue" evidence="3">
    <location>
        <position position="859"/>
    </location>
</feature>